<reference evidence="7" key="2">
    <citation type="submission" date="2023-06" db="EMBL/GenBank/DDBJ databases">
        <authorList>
            <person name="Ma L."/>
            <person name="Liu K.-W."/>
            <person name="Li Z."/>
            <person name="Hsiao Y.-Y."/>
            <person name="Qi Y."/>
            <person name="Fu T."/>
            <person name="Tang G."/>
            <person name="Zhang D."/>
            <person name="Sun W.-H."/>
            <person name="Liu D.-K."/>
            <person name="Li Y."/>
            <person name="Chen G.-Z."/>
            <person name="Liu X.-D."/>
            <person name="Liao X.-Y."/>
            <person name="Jiang Y.-T."/>
            <person name="Yu X."/>
            <person name="Hao Y."/>
            <person name="Huang J."/>
            <person name="Zhao X.-W."/>
            <person name="Ke S."/>
            <person name="Chen Y.-Y."/>
            <person name="Wu W.-L."/>
            <person name="Hsu J.-L."/>
            <person name="Lin Y.-F."/>
            <person name="Huang M.-D."/>
            <person name="Li C.-Y."/>
            <person name="Huang L."/>
            <person name="Wang Z.-W."/>
            <person name="Zhao X."/>
            <person name="Zhong W.-Y."/>
            <person name="Peng D.-H."/>
            <person name="Ahmad S."/>
            <person name="Lan S."/>
            <person name="Zhang J.-S."/>
            <person name="Tsai W.-C."/>
            <person name="Van De Peer Y."/>
            <person name="Liu Z.-J."/>
        </authorList>
    </citation>
    <scope>NUCLEOTIDE SEQUENCE</scope>
    <source>
        <strain evidence="7">SCP</strain>
        <tissue evidence="7">Leaves</tissue>
    </source>
</reference>
<dbReference type="InterPro" id="IPR008972">
    <property type="entry name" value="Cupredoxin"/>
</dbReference>
<keyword evidence="4" id="KW-0472">Membrane</keyword>
<evidence type="ECO:0000313" key="7">
    <source>
        <dbReference type="EMBL" id="KAK1262562.1"/>
    </source>
</evidence>
<dbReference type="AlphaFoldDB" id="A0AAV9AES9"/>
<dbReference type="Proteomes" id="UP001179952">
    <property type="component" value="Unassembled WGS sequence"/>
</dbReference>
<dbReference type="Pfam" id="PF02298">
    <property type="entry name" value="Cu_bind_like"/>
    <property type="match status" value="1"/>
</dbReference>
<keyword evidence="8" id="KW-1185">Reference proteome</keyword>
<dbReference type="InterPro" id="IPR039391">
    <property type="entry name" value="Phytocyanin-like"/>
</dbReference>
<protein>
    <recommendedName>
        <fullName evidence="6">Phytocyanin domain-containing protein</fullName>
    </recommendedName>
</protein>
<feature type="transmembrane region" description="Helical" evidence="4">
    <location>
        <begin position="171"/>
        <end position="190"/>
    </location>
</feature>
<dbReference type="PANTHER" id="PTHR33021">
    <property type="entry name" value="BLUE COPPER PROTEIN"/>
    <property type="match status" value="1"/>
</dbReference>
<dbReference type="Gene3D" id="2.60.40.420">
    <property type="entry name" value="Cupredoxins - blue copper proteins"/>
    <property type="match status" value="1"/>
</dbReference>
<evidence type="ECO:0000256" key="5">
    <source>
        <dbReference type="SAM" id="SignalP"/>
    </source>
</evidence>
<keyword evidence="4" id="KW-1133">Transmembrane helix</keyword>
<feature type="chain" id="PRO_5044001244" description="Phytocyanin domain-containing protein" evidence="5">
    <location>
        <begin position="29"/>
        <end position="191"/>
    </location>
</feature>
<keyword evidence="5" id="KW-0732">Signal</keyword>
<name>A0AAV9AES9_ACOGR</name>
<comment type="caution">
    <text evidence="7">The sequence shown here is derived from an EMBL/GenBank/DDBJ whole genome shotgun (WGS) entry which is preliminary data.</text>
</comment>
<keyword evidence="1" id="KW-0479">Metal-binding</keyword>
<accession>A0AAV9AES9</accession>
<dbReference type="SUPFAM" id="SSF49503">
    <property type="entry name" value="Cupredoxins"/>
    <property type="match status" value="1"/>
</dbReference>
<evidence type="ECO:0000256" key="4">
    <source>
        <dbReference type="SAM" id="Phobius"/>
    </source>
</evidence>
<reference evidence="7" key="1">
    <citation type="journal article" date="2023" name="Nat. Commun.">
        <title>Diploid and tetraploid genomes of Acorus and the evolution of monocots.</title>
        <authorList>
            <person name="Ma L."/>
            <person name="Liu K.W."/>
            <person name="Li Z."/>
            <person name="Hsiao Y.Y."/>
            <person name="Qi Y."/>
            <person name="Fu T."/>
            <person name="Tang G.D."/>
            <person name="Zhang D."/>
            <person name="Sun W.H."/>
            <person name="Liu D.K."/>
            <person name="Li Y."/>
            <person name="Chen G.Z."/>
            <person name="Liu X.D."/>
            <person name="Liao X.Y."/>
            <person name="Jiang Y.T."/>
            <person name="Yu X."/>
            <person name="Hao Y."/>
            <person name="Huang J."/>
            <person name="Zhao X.W."/>
            <person name="Ke S."/>
            <person name="Chen Y.Y."/>
            <person name="Wu W.L."/>
            <person name="Hsu J.L."/>
            <person name="Lin Y.F."/>
            <person name="Huang M.D."/>
            <person name="Li C.Y."/>
            <person name="Huang L."/>
            <person name="Wang Z.W."/>
            <person name="Zhao X."/>
            <person name="Zhong W.Y."/>
            <person name="Peng D.H."/>
            <person name="Ahmad S."/>
            <person name="Lan S."/>
            <person name="Zhang J.S."/>
            <person name="Tsai W.C."/>
            <person name="Van de Peer Y."/>
            <person name="Liu Z.J."/>
        </authorList>
    </citation>
    <scope>NUCLEOTIDE SEQUENCE</scope>
    <source>
        <strain evidence="7">SCP</strain>
    </source>
</reference>
<dbReference type="GO" id="GO:0005886">
    <property type="term" value="C:plasma membrane"/>
    <property type="evidence" value="ECO:0007669"/>
    <property type="project" value="TreeGrafter"/>
</dbReference>
<dbReference type="EMBL" id="JAUJYN010000010">
    <property type="protein sequence ID" value="KAK1262562.1"/>
    <property type="molecule type" value="Genomic_DNA"/>
</dbReference>
<keyword evidence="2" id="KW-0325">Glycoprotein</keyword>
<dbReference type="InterPro" id="IPR003245">
    <property type="entry name" value="Phytocyanin_dom"/>
</dbReference>
<feature type="domain" description="Phytocyanin" evidence="6">
    <location>
        <begin position="30"/>
        <end position="128"/>
    </location>
</feature>
<evidence type="ECO:0000256" key="1">
    <source>
        <dbReference type="ARBA" id="ARBA00022723"/>
    </source>
</evidence>
<dbReference type="CDD" id="cd04216">
    <property type="entry name" value="Phytocyanin"/>
    <property type="match status" value="1"/>
</dbReference>
<dbReference type="GO" id="GO:0046872">
    <property type="term" value="F:metal ion binding"/>
    <property type="evidence" value="ECO:0007669"/>
    <property type="project" value="UniProtKB-KW"/>
</dbReference>
<gene>
    <name evidence="7" type="ORF">QJS04_geneDACA018383</name>
</gene>
<evidence type="ECO:0000259" key="6">
    <source>
        <dbReference type="PROSITE" id="PS51485"/>
    </source>
</evidence>
<dbReference type="GO" id="GO:0009055">
    <property type="term" value="F:electron transfer activity"/>
    <property type="evidence" value="ECO:0007669"/>
    <property type="project" value="InterPro"/>
</dbReference>
<dbReference type="PROSITE" id="PS51257">
    <property type="entry name" value="PROKAR_LIPOPROTEIN"/>
    <property type="match status" value="1"/>
</dbReference>
<sequence length="191" mass="19596">MARLIIENIWSLFFFFLAAISCLGLTCSATVYTVGDSAGWDISADLPAWAAGKKFVVGDVLSFQYNSYHTVSEVTKPGYDNCTNSNAITTGQGGNTTIPLSTPGHKFFICGLLSHCLGGMKLRVNVDGGQQSASPAGAPQGATTPTSRADDPFPPGTSGGSSSTFKRVSSGGASSFAVVLAAGFIVLGAIV</sequence>
<dbReference type="PROSITE" id="PS51485">
    <property type="entry name" value="PHYTOCYANIN"/>
    <property type="match status" value="1"/>
</dbReference>
<keyword evidence="4" id="KW-0812">Transmembrane</keyword>
<evidence type="ECO:0000313" key="8">
    <source>
        <dbReference type="Proteomes" id="UP001179952"/>
    </source>
</evidence>
<proteinExistence type="predicted"/>
<feature type="signal peptide" evidence="5">
    <location>
        <begin position="1"/>
        <end position="28"/>
    </location>
</feature>
<organism evidence="7 8">
    <name type="scientific">Acorus gramineus</name>
    <name type="common">Dwarf sweet flag</name>
    <dbReference type="NCBI Taxonomy" id="55184"/>
    <lineage>
        <taxon>Eukaryota</taxon>
        <taxon>Viridiplantae</taxon>
        <taxon>Streptophyta</taxon>
        <taxon>Embryophyta</taxon>
        <taxon>Tracheophyta</taxon>
        <taxon>Spermatophyta</taxon>
        <taxon>Magnoliopsida</taxon>
        <taxon>Liliopsida</taxon>
        <taxon>Acoraceae</taxon>
        <taxon>Acorus</taxon>
    </lineage>
</organism>
<evidence type="ECO:0000256" key="2">
    <source>
        <dbReference type="ARBA" id="ARBA00023180"/>
    </source>
</evidence>
<evidence type="ECO:0000256" key="3">
    <source>
        <dbReference type="SAM" id="MobiDB-lite"/>
    </source>
</evidence>
<feature type="region of interest" description="Disordered" evidence="3">
    <location>
        <begin position="128"/>
        <end position="165"/>
    </location>
</feature>
<dbReference type="PANTHER" id="PTHR33021:SF339">
    <property type="entry name" value="OS07G0570600 PROTEIN"/>
    <property type="match status" value="1"/>
</dbReference>
<dbReference type="FunFam" id="2.60.40.420:FF:000003">
    <property type="entry name" value="Blue copper"/>
    <property type="match status" value="1"/>
</dbReference>